<protein>
    <recommendedName>
        <fullName evidence="1">Ryanodine receptor Ryr domain-containing protein</fullName>
    </recommendedName>
</protein>
<reference evidence="2" key="2">
    <citation type="submission" date="2025-08" db="UniProtKB">
        <authorList>
            <consortium name="Ensembl"/>
        </authorList>
    </citation>
    <scope>IDENTIFICATION</scope>
</reference>
<evidence type="ECO:0000313" key="3">
    <source>
        <dbReference type="Proteomes" id="UP000694402"/>
    </source>
</evidence>
<evidence type="ECO:0000313" key="2">
    <source>
        <dbReference type="Ensembl" id="ENSOTSP00005136995.1"/>
    </source>
</evidence>
<dbReference type="GO" id="GO:0033017">
    <property type="term" value="C:sarcoplasmic reticulum membrane"/>
    <property type="evidence" value="ECO:0007669"/>
    <property type="project" value="TreeGrafter"/>
</dbReference>
<organism evidence="2 3">
    <name type="scientific">Oncorhynchus tshawytscha</name>
    <name type="common">Chinook salmon</name>
    <name type="synonym">Salmo tshawytscha</name>
    <dbReference type="NCBI Taxonomy" id="74940"/>
    <lineage>
        <taxon>Eukaryota</taxon>
        <taxon>Metazoa</taxon>
        <taxon>Chordata</taxon>
        <taxon>Craniata</taxon>
        <taxon>Vertebrata</taxon>
        <taxon>Euteleostomi</taxon>
        <taxon>Actinopterygii</taxon>
        <taxon>Neopterygii</taxon>
        <taxon>Teleostei</taxon>
        <taxon>Protacanthopterygii</taxon>
        <taxon>Salmoniformes</taxon>
        <taxon>Salmonidae</taxon>
        <taxon>Salmoninae</taxon>
        <taxon>Oncorhynchus</taxon>
    </lineage>
</organism>
<dbReference type="GeneTree" id="ENSGT00940000154906"/>
<dbReference type="PANTHER" id="PTHR46399">
    <property type="entry name" value="B30.2/SPRY DOMAIN-CONTAINING PROTEIN"/>
    <property type="match status" value="1"/>
</dbReference>
<name>A0AAZ3R9A1_ONCTS</name>
<dbReference type="GO" id="GO:0014808">
    <property type="term" value="P:release of sequestered calcium ion into cytosol by sarcoplasmic reticulum"/>
    <property type="evidence" value="ECO:0007669"/>
    <property type="project" value="TreeGrafter"/>
</dbReference>
<evidence type="ECO:0000259" key="1">
    <source>
        <dbReference type="Pfam" id="PF02026"/>
    </source>
</evidence>
<dbReference type="Pfam" id="PF02026">
    <property type="entry name" value="RyR"/>
    <property type="match status" value="1"/>
</dbReference>
<reference evidence="2" key="3">
    <citation type="submission" date="2025-09" db="UniProtKB">
        <authorList>
            <consortium name="Ensembl"/>
        </authorList>
    </citation>
    <scope>IDENTIFICATION</scope>
</reference>
<feature type="domain" description="Ryanodine receptor Ryr" evidence="1">
    <location>
        <begin position="18"/>
        <end position="62"/>
    </location>
</feature>
<dbReference type="GO" id="GO:0006941">
    <property type="term" value="P:striated muscle contraction"/>
    <property type="evidence" value="ECO:0007669"/>
    <property type="project" value="TreeGrafter"/>
</dbReference>
<dbReference type="GO" id="GO:0030018">
    <property type="term" value="C:Z disc"/>
    <property type="evidence" value="ECO:0007669"/>
    <property type="project" value="TreeGrafter"/>
</dbReference>
<dbReference type="GO" id="GO:0005790">
    <property type="term" value="C:smooth endoplasmic reticulum"/>
    <property type="evidence" value="ECO:0007669"/>
    <property type="project" value="TreeGrafter"/>
</dbReference>
<dbReference type="InterPro" id="IPR015925">
    <property type="entry name" value="Ryanodine_IP3_receptor"/>
</dbReference>
<dbReference type="Ensembl" id="ENSOTST00005121493.1">
    <property type="protein sequence ID" value="ENSOTSP00005136995.1"/>
    <property type="gene ID" value="ENSOTSG00005062584.1"/>
</dbReference>
<proteinExistence type="predicted"/>
<dbReference type="GO" id="GO:0034704">
    <property type="term" value="C:calcium channel complex"/>
    <property type="evidence" value="ECO:0007669"/>
    <property type="project" value="TreeGrafter"/>
</dbReference>
<dbReference type="PANTHER" id="PTHR46399:SF7">
    <property type="entry name" value="RYANODINE RECEPTOR 2"/>
    <property type="match status" value="1"/>
</dbReference>
<dbReference type="Proteomes" id="UP000694402">
    <property type="component" value="Unassembled WGS sequence"/>
</dbReference>
<reference evidence="3" key="1">
    <citation type="journal article" date="2018" name="PLoS ONE">
        <title>Chinook salmon (Oncorhynchus tshawytscha) genome and transcriptome.</title>
        <authorList>
            <person name="Christensen K.A."/>
            <person name="Leong J.S."/>
            <person name="Sakhrani D."/>
            <person name="Biagi C.A."/>
            <person name="Minkley D.R."/>
            <person name="Withler R.E."/>
            <person name="Rondeau E.B."/>
            <person name="Koop B.F."/>
            <person name="Devlin R.H."/>
        </authorList>
    </citation>
    <scope>NUCLEOTIDE SEQUENCE [LARGE SCALE GENOMIC DNA]</scope>
</reference>
<dbReference type="InterPro" id="IPR003032">
    <property type="entry name" value="Ryanodine_rcpt"/>
</dbReference>
<accession>A0AAZ3R9A1</accession>
<dbReference type="GO" id="GO:0005219">
    <property type="term" value="F:ryanodine-sensitive calcium-release channel activity"/>
    <property type="evidence" value="ECO:0007669"/>
    <property type="project" value="TreeGrafter"/>
</dbReference>
<sequence>MLLCCRYGTTTDNAVVLQVRDDNKRQHPCLVEFSKLPEQERSYNLQMSLETLKTLLALGCHVGLADEHAVEKVKNLKLSAT</sequence>
<keyword evidence="3" id="KW-1185">Reference proteome</keyword>
<dbReference type="AlphaFoldDB" id="A0AAZ3R9A1"/>
<dbReference type="GO" id="GO:0042383">
    <property type="term" value="C:sarcolemma"/>
    <property type="evidence" value="ECO:0007669"/>
    <property type="project" value="TreeGrafter"/>
</dbReference>
<dbReference type="Gene3D" id="1.10.490.160">
    <property type="match status" value="1"/>
</dbReference>